<dbReference type="InterPro" id="IPR051531">
    <property type="entry name" value="N-acetyltransferase"/>
</dbReference>
<evidence type="ECO:0000313" key="2">
    <source>
        <dbReference type="EMBL" id="UXN70412.1"/>
    </source>
</evidence>
<dbReference type="InterPro" id="IPR016181">
    <property type="entry name" value="Acyl_CoA_acyltransferase"/>
</dbReference>
<keyword evidence="3" id="KW-1185">Reference proteome</keyword>
<dbReference type="PANTHER" id="PTHR43792">
    <property type="entry name" value="GNAT FAMILY, PUTATIVE (AFU_ORTHOLOGUE AFUA_3G00765)-RELATED-RELATED"/>
    <property type="match status" value="1"/>
</dbReference>
<sequence length="173" mass="19894">MSDRVILETERLRIVPWRADQVDELFSLHSDPLVARFYDIAGAAWSMEKCRERIDGWIADFEQHGLGKHRLESRADGRLLGRAGFSLHARTGEPELGYGLFSQAWGKGYATEIAIGLRDWFFATRPEDYFIAFAHRDNTASRRVLEKIGMQPTYAAMFADMPHQFYDLKRPAP</sequence>
<dbReference type="PANTHER" id="PTHR43792:SF1">
    <property type="entry name" value="N-ACETYLTRANSFERASE DOMAIN-CONTAINING PROTEIN"/>
    <property type="match status" value="1"/>
</dbReference>
<dbReference type="SUPFAM" id="SSF55729">
    <property type="entry name" value="Acyl-CoA N-acyltransferases (Nat)"/>
    <property type="match status" value="1"/>
</dbReference>
<dbReference type="Gene3D" id="3.40.630.30">
    <property type="match status" value="1"/>
</dbReference>
<name>A0ABY6CE68_9HYPH</name>
<dbReference type="Proteomes" id="UP001061862">
    <property type="component" value="Chromosome"/>
</dbReference>
<dbReference type="EMBL" id="CP104965">
    <property type="protein sequence ID" value="UXN70412.1"/>
    <property type="molecule type" value="Genomic_DNA"/>
</dbReference>
<feature type="domain" description="N-acetyltransferase" evidence="1">
    <location>
        <begin position="12"/>
        <end position="173"/>
    </location>
</feature>
<protein>
    <submittedName>
        <fullName evidence="2">GNAT family N-acetyltransferase</fullName>
    </submittedName>
</protein>
<evidence type="ECO:0000313" key="3">
    <source>
        <dbReference type="Proteomes" id="UP001061862"/>
    </source>
</evidence>
<dbReference type="Pfam" id="PF13302">
    <property type="entry name" value="Acetyltransf_3"/>
    <property type="match status" value="1"/>
</dbReference>
<dbReference type="RefSeq" id="WP_262169445.1">
    <property type="nucleotide sequence ID" value="NZ_CP104965.1"/>
</dbReference>
<gene>
    <name evidence="2" type="ORF">N8A98_04230</name>
</gene>
<organism evidence="2 3">
    <name type="scientific">Devosia neptuniae</name>
    <dbReference type="NCBI Taxonomy" id="191302"/>
    <lineage>
        <taxon>Bacteria</taxon>
        <taxon>Pseudomonadati</taxon>
        <taxon>Pseudomonadota</taxon>
        <taxon>Alphaproteobacteria</taxon>
        <taxon>Hyphomicrobiales</taxon>
        <taxon>Devosiaceae</taxon>
        <taxon>Devosia</taxon>
    </lineage>
</organism>
<proteinExistence type="predicted"/>
<accession>A0ABY6CE68</accession>
<reference evidence="2 3" key="1">
    <citation type="submission" date="2022-09" db="EMBL/GenBank/DDBJ databases">
        <title>Interaction between co-microsymbionts with complementary sets of symbiotic genes in legume-rhizobium systems.</title>
        <authorList>
            <person name="Safronova V."/>
            <person name="Sazanova A."/>
            <person name="Afonin A."/>
            <person name="Chirak E."/>
        </authorList>
    </citation>
    <scope>NUCLEOTIDE SEQUENCE [LARGE SCALE GENOMIC DNA]</scope>
    <source>
        <strain evidence="2 3">A18/4-1</strain>
    </source>
</reference>
<evidence type="ECO:0000259" key="1">
    <source>
        <dbReference type="PROSITE" id="PS51186"/>
    </source>
</evidence>
<dbReference type="PROSITE" id="PS51186">
    <property type="entry name" value="GNAT"/>
    <property type="match status" value="1"/>
</dbReference>
<dbReference type="InterPro" id="IPR000182">
    <property type="entry name" value="GNAT_dom"/>
</dbReference>